<reference evidence="1" key="1">
    <citation type="journal article" date="2015" name="ISME J.">
        <title>Draft Genome Sequence of Streptomyces incarnatus NRRL8089, which Produces the Nucleoside Antibiotic Sinefungin.</title>
        <authorList>
            <person name="Oshima K."/>
            <person name="Hattori M."/>
            <person name="Shimizu H."/>
            <person name="Fukuda K."/>
            <person name="Nemoto M."/>
            <person name="Inagaki K."/>
            <person name="Tamura T."/>
        </authorList>
    </citation>
    <scope>NUCLEOTIDE SEQUENCE</scope>
    <source>
        <strain evidence="1">FACHB-1277</strain>
    </source>
</reference>
<evidence type="ECO:0000313" key="2">
    <source>
        <dbReference type="Proteomes" id="UP000631421"/>
    </source>
</evidence>
<dbReference type="InterPro" id="IPR011335">
    <property type="entry name" value="Restrct_endonuc-II-like"/>
</dbReference>
<name>A0A926Z7K8_9CYAN</name>
<evidence type="ECO:0000313" key="1">
    <source>
        <dbReference type="EMBL" id="MBD2151788.1"/>
    </source>
</evidence>
<organism evidence="1 2">
    <name type="scientific">Pseudanabaena cinerea FACHB-1277</name>
    <dbReference type="NCBI Taxonomy" id="2949581"/>
    <lineage>
        <taxon>Bacteria</taxon>
        <taxon>Bacillati</taxon>
        <taxon>Cyanobacteriota</taxon>
        <taxon>Cyanophyceae</taxon>
        <taxon>Pseudanabaenales</taxon>
        <taxon>Pseudanabaenaceae</taxon>
        <taxon>Pseudanabaena</taxon>
        <taxon>Pseudanabaena cinerea</taxon>
    </lineage>
</organism>
<gene>
    <name evidence="1" type="ORF">H6F44_16905</name>
</gene>
<proteinExistence type="predicted"/>
<comment type="caution">
    <text evidence="1">The sequence shown here is derived from an EMBL/GenBank/DDBJ whole genome shotgun (WGS) entry which is preliminary data.</text>
</comment>
<reference evidence="1" key="2">
    <citation type="submission" date="2020-08" db="EMBL/GenBank/DDBJ databases">
        <authorList>
            <person name="Chen M."/>
            <person name="Teng W."/>
            <person name="Zhao L."/>
            <person name="Hu C."/>
            <person name="Zhou Y."/>
            <person name="Han B."/>
            <person name="Song L."/>
            <person name="Shu W."/>
        </authorList>
    </citation>
    <scope>NUCLEOTIDE SEQUENCE</scope>
    <source>
        <strain evidence="1">FACHB-1277</strain>
    </source>
</reference>
<dbReference type="EMBL" id="JACJPY010000066">
    <property type="protein sequence ID" value="MBD2151788.1"/>
    <property type="molecule type" value="Genomic_DNA"/>
</dbReference>
<accession>A0A926Z7K8</accession>
<protein>
    <submittedName>
        <fullName evidence="1">DUF3782 domain-containing protein</fullName>
    </submittedName>
</protein>
<dbReference type="AlphaFoldDB" id="A0A926Z7K8"/>
<keyword evidence="2" id="KW-1185">Reference proteome</keyword>
<sequence length="165" mass="19140">MSQQPVTIDDIYALLRTSQEESRISHEEYDRQFATSKAESDRRIQVLEGRIAKLEEYIVDNYSPSSFIDKNDTWDVWLANNHEILAVMCFPEISPDDIDDFIENLQKFKLAFPAYKNYQAYGAVAGIEINEGVDRYAYQKGLFVIRPSGDTVEIVNDQKFKPKTW</sequence>
<dbReference type="Proteomes" id="UP000631421">
    <property type="component" value="Unassembled WGS sequence"/>
</dbReference>
<dbReference type="RefSeq" id="WP_190352204.1">
    <property type="nucleotide sequence ID" value="NZ_JACJPY010000066.1"/>
</dbReference>
<dbReference type="SUPFAM" id="SSF52980">
    <property type="entry name" value="Restriction endonuclease-like"/>
    <property type="match status" value="1"/>
</dbReference>